<dbReference type="EMBL" id="CM037152">
    <property type="protein sequence ID" value="KAH7835823.1"/>
    <property type="molecule type" value="Genomic_DNA"/>
</dbReference>
<keyword evidence="2" id="KW-1185">Reference proteome</keyword>
<organism evidence="1 2">
    <name type="scientific">Vaccinium darrowii</name>
    <dbReference type="NCBI Taxonomy" id="229202"/>
    <lineage>
        <taxon>Eukaryota</taxon>
        <taxon>Viridiplantae</taxon>
        <taxon>Streptophyta</taxon>
        <taxon>Embryophyta</taxon>
        <taxon>Tracheophyta</taxon>
        <taxon>Spermatophyta</taxon>
        <taxon>Magnoliopsida</taxon>
        <taxon>eudicotyledons</taxon>
        <taxon>Gunneridae</taxon>
        <taxon>Pentapetalae</taxon>
        <taxon>asterids</taxon>
        <taxon>Ericales</taxon>
        <taxon>Ericaceae</taxon>
        <taxon>Vaccinioideae</taxon>
        <taxon>Vaccinieae</taxon>
        <taxon>Vaccinium</taxon>
    </lineage>
</organism>
<dbReference type="Proteomes" id="UP000828048">
    <property type="component" value="Chromosome 2"/>
</dbReference>
<reference evidence="1 2" key="1">
    <citation type="journal article" date="2021" name="Hortic Res">
        <title>High-quality reference genome and annotation aids understanding of berry development for evergreen blueberry (Vaccinium darrowii).</title>
        <authorList>
            <person name="Yu J."/>
            <person name="Hulse-Kemp A.M."/>
            <person name="Babiker E."/>
            <person name="Staton M."/>
        </authorList>
    </citation>
    <scope>NUCLEOTIDE SEQUENCE [LARGE SCALE GENOMIC DNA]</scope>
    <source>
        <strain evidence="2">cv. NJ 8807/NJ 8810</strain>
        <tissue evidence="1">Young leaf</tissue>
    </source>
</reference>
<sequence>MDKKLGKKITKGRSWRIYKSKTGLYEVKYKPLVLVNLEEGTCYCGYWHFNGFLCAHAATVLVKTCGGEGSLASYINSFYHVEAYQFTFADNIYPIIPMDIPDFTEGSTQVIKAPRNRRQYGRPCTKRIRSRGEEHSDSARPKWEVP</sequence>
<gene>
    <name evidence="1" type="ORF">Vadar_030201</name>
</gene>
<evidence type="ECO:0000313" key="2">
    <source>
        <dbReference type="Proteomes" id="UP000828048"/>
    </source>
</evidence>
<accession>A0ACB7X4V8</accession>
<evidence type="ECO:0000313" key="1">
    <source>
        <dbReference type="EMBL" id="KAH7835823.1"/>
    </source>
</evidence>
<protein>
    <submittedName>
        <fullName evidence="1">Uncharacterized protein</fullName>
    </submittedName>
</protein>
<name>A0ACB7X4V8_9ERIC</name>
<comment type="caution">
    <text evidence="1">The sequence shown here is derived from an EMBL/GenBank/DDBJ whole genome shotgun (WGS) entry which is preliminary data.</text>
</comment>
<proteinExistence type="predicted"/>